<dbReference type="InterPro" id="IPR029058">
    <property type="entry name" value="AB_hydrolase_fold"/>
</dbReference>
<evidence type="ECO:0000313" key="2">
    <source>
        <dbReference type="EMBL" id="MFG6413562.1"/>
    </source>
</evidence>
<keyword evidence="3" id="KW-1185">Reference proteome</keyword>
<feature type="domain" description="AB hydrolase-1" evidence="1">
    <location>
        <begin position="6"/>
        <end position="227"/>
    </location>
</feature>
<evidence type="ECO:0000259" key="1">
    <source>
        <dbReference type="Pfam" id="PF12697"/>
    </source>
</evidence>
<keyword evidence="2" id="KW-0378">Hydrolase</keyword>
<dbReference type="Pfam" id="PF12697">
    <property type="entry name" value="Abhydrolase_6"/>
    <property type="match status" value="1"/>
</dbReference>
<name>A0ABW7EJC3_9BURK</name>
<dbReference type="RefSeq" id="WP_394469642.1">
    <property type="nucleotide sequence ID" value="NZ_JBIGHY010000002.1"/>
</dbReference>
<dbReference type="EMBL" id="JBIGHY010000002">
    <property type="protein sequence ID" value="MFG6413562.1"/>
    <property type="molecule type" value="Genomic_DNA"/>
</dbReference>
<dbReference type="InterPro" id="IPR050471">
    <property type="entry name" value="AB_hydrolase"/>
</dbReference>
<protein>
    <submittedName>
        <fullName evidence="2">Alpha/beta fold hydrolase</fullName>
    </submittedName>
</protein>
<dbReference type="Proteomes" id="UP001606300">
    <property type="component" value="Unassembled WGS sequence"/>
</dbReference>
<proteinExistence type="predicted"/>
<comment type="caution">
    <text evidence="2">The sequence shown here is derived from an EMBL/GenBank/DDBJ whole genome shotgun (WGS) entry which is preliminary data.</text>
</comment>
<dbReference type="PANTHER" id="PTHR43433:SF4">
    <property type="entry name" value="NON-HEME CHLOROPEROXIDASE-RELATED"/>
    <property type="match status" value="1"/>
</dbReference>
<sequence>MAATPLLLLPGLLNDARVWDPLIHAAAPHRLIVVGQTHTADNVTDLAAQAAASMPDGPFAVAGFSLGGYVALELCRQLGERIAGVALIDTSARADTAEARQNRERMIAALQSGQSTFAATLASFPAKLFHPDHADDRRLVQLLEGMARSTGQPGFIRQQTAAMTRQDRRDVLPTLRCPALVLCGMDDQVTPPERSQEMADLLGGDVALVTVPAAGHMATLEQPQAVVPPFLRWLQQVDAR</sequence>
<dbReference type="GO" id="GO:0016787">
    <property type="term" value="F:hydrolase activity"/>
    <property type="evidence" value="ECO:0007669"/>
    <property type="project" value="UniProtKB-KW"/>
</dbReference>
<reference evidence="2 3" key="1">
    <citation type="submission" date="2024-09" db="EMBL/GenBank/DDBJ databases">
        <title>Novel species of the genus Pelomonas and Roseateles isolated from streams.</title>
        <authorList>
            <person name="Lu H."/>
        </authorList>
    </citation>
    <scope>NUCLEOTIDE SEQUENCE [LARGE SCALE GENOMIC DNA]</scope>
    <source>
        <strain evidence="2 3">DC23W</strain>
    </source>
</reference>
<dbReference type="Gene3D" id="3.40.50.1820">
    <property type="entry name" value="alpha/beta hydrolase"/>
    <property type="match status" value="1"/>
</dbReference>
<organism evidence="2 3">
    <name type="scientific">Pelomonas dachongensis</name>
    <dbReference type="NCBI Taxonomy" id="3299029"/>
    <lineage>
        <taxon>Bacteria</taxon>
        <taxon>Pseudomonadati</taxon>
        <taxon>Pseudomonadota</taxon>
        <taxon>Betaproteobacteria</taxon>
        <taxon>Burkholderiales</taxon>
        <taxon>Sphaerotilaceae</taxon>
        <taxon>Roseateles</taxon>
    </lineage>
</organism>
<accession>A0ABW7EJC3</accession>
<dbReference type="PANTHER" id="PTHR43433">
    <property type="entry name" value="HYDROLASE, ALPHA/BETA FOLD FAMILY PROTEIN"/>
    <property type="match status" value="1"/>
</dbReference>
<dbReference type="InterPro" id="IPR000073">
    <property type="entry name" value="AB_hydrolase_1"/>
</dbReference>
<gene>
    <name evidence="2" type="ORF">ACG02S_06580</name>
</gene>
<evidence type="ECO:0000313" key="3">
    <source>
        <dbReference type="Proteomes" id="UP001606300"/>
    </source>
</evidence>
<dbReference type="SUPFAM" id="SSF53474">
    <property type="entry name" value="alpha/beta-Hydrolases"/>
    <property type="match status" value="1"/>
</dbReference>